<feature type="domain" description="Stress-response A/B barrel" evidence="1">
    <location>
        <begin position="4"/>
        <end position="132"/>
    </location>
</feature>
<accession>A0ABR0SUS9</accession>
<proteinExistence type="predicted"/>
<dbReference type="Proteomes" id="UP001338125">
    <property type="component" value="Unassembled WGS sequence"/>
</dbReference>
<protein>
    <recommendedName>
        <fullName evidence="1">Stress-response A/B barrel domain-containing protein</fullName>
    </recommendedName>
</protein>
<evidence type="ECO:0000313" key="2">
    <source>
        <dbReference type="EMBL" id="KAK5995496.1"/>
    </source>
</evidence>
<comment type="caution">
    <text evidence="2">The sequence shown here is derived from an EMBL/GenBank/DDBJ whole genome shotgun (WGS) entry which is preliminary data.</text>
</comment>
<keyword evidence="3" id="KW-1185">Reference proteome</keyword>
<dbReference type="SUPFAM" id="SSF54909">
    <property type="entry name" value="Dimeric alpha+beta barrel"/>
    <property type="match status" value="1"/>
</dbReference>
<sequence>MTLICQVVLFSFKPDVSEEDLAELWSKMASLREDCLKPNETKPYIRSMRFGIDHAKFKLDVRQTLPPKPKATWNAVARLTLIKSIQETITHALITEFENEEDRRYFMDHDPAHLSISALGKKVFSQLHVLAYVPGSGIGTR</sequence>
<dbReference type="InterPro" id="IPR013097">
    <property type="entry name" value="Dabb"/>
</dbReference>
<dbReference type="InterPro" id="IPR011008">
    <property type="entry name" value="Dimeric_a/b-barrel"/>
</dbReference>
<gene>
    <name evidence="2" type="ORF">PT974_03904</name>
</gene>
<dbReference type="PROSITE" id="PS51502">
    <property type="entry name" value="S_R_A_B_BARREL"/>
    <property type="match status" value="1"/>
</dbReference>
<dbReference type="EMBL" id="JAVFKD010000004">
    <property type="protein sequence ID" value="KAK5995496.1"/>
    <property type="molecule type" value="Genomic_DNA"/>
</dbReference>
<name>A0ABR0SUS9_9HYPO</name>
<organism evidence="2 3">
    <name type="scientific">Cladobotryum mycophilum</name>
    <dbReference type="NCBI Taxonomy" id="491253"/>
    <lineage>
        <taxon>Eukaryota</taxon>
        <taxon>Fungi</taxon>
        <taxon>Dikarya</taxon>
        <taxon>Ascomycota</taxon>
        <taxon>Pezizomycotina</taxon>
        <taxon>Sordariomycetes</taxon>
        <taxon>Hypocreomycetidae</taxon>
        <taxon>Hypocreales</taxon>
        <taxon>Hypocreaceae</taxon>
        <taxon>Cladobotryum</taxon>
    </lineage>
</organism>
<reference evidence="2 3" key="1">
    <citation type="submission" date="2024-01" db="EMBL/GenBank/DDBJ databases">
        <title>Complete genome of Cladobotryum mycophilum ATHUM6906.</title>
        <authorList>
            <person name="Christinaki A.C."/>
            <person name="Myridakis A.I."/>
            <person name="Kouvelis V.N."/>
        </authorList>
    </citation>
    <scope>NUCLEOTIDE SEQUENCE [LARGE SCALE GENOMIC DNA]</scope>
    <source>
        <strain evidence="2 3">ATHUM6906</strain>
    </source>
</reference>
<dbReference type="Gene3D" id="3.30.70.100">
    <property type="match status" value="1"/>
</dbReference>
<evidence type="ECO:0000259" key="1">
    <source>
        <dbReference type="PROSITE" id="PS51502"/>
    </source>
</evidence>
<dbReference type="SMART" id="SM00886">
    <property type="entry name" value="Dabb"/>
    <property type="match status" value="1"/>
</dbReference>
<evidence type="ECO:0000313" key="3">
    <source>
        <dbReference type="Proteomes" id="UP001338125"/>
    </source>
</evidence>